<sequence>MKKVKILVLALALFAMNVSAATLAPVKPNAQLRADIVELIGPNCPYESDKVSCSAEVIFTINSEGEIVIISVNSENQDAEGFLKSKLNYKKVNFKPDHAGELFLLPLKMVKNS</sequence>
<accession>A0ABW3Y776</accession>
<keyword evidence="1" id="KW-0732">Signal</keyword>
<feature type="chain" id="PRO_5047462511" description="TonB C-terminal domain-containing protein" evidence="1">
    <location>
        <begin position="21"/>
        <end position="113"/>
    </location>
</feature>
<evidence type="ECO:0000313" key="2">
    <source>
        <dbReference type="EMBL" id="MFD1316690.1"/>
    </source>
</evidence>
<evidence type="ECO:0000256" key="1">
    <source>
        <dbReference type="SAM" id="SignalP"/>
    </source>
</evidence>
<proteinExistence type="predicted"/>
<keyword evidence="3" id="KW-1185">Reference proteome</keyword>
<reference evidence="3" key="1">
    <citation type="journal article" date="2019" name="Int. J. Syst. Evol. Microbiol.">
        <title>The Global Catalogue of Microorganisms (GCM) 10K type strain sequencing project: providing services to taxonomists for standard genome sequencing and annotation.</title>
        <authorList>
            <consortium name="The Broad Institute Genomics Platform"/>
            <consortium name="The Broad Institute Genome Sequencing Center for Infectious Disease"/>
            <person name="Wu L."/>
            <person name="Ma J."/>
        </authorList>
    </citation>
    <scope>NUCLEOTIDE SEQUENCE [LARGE SCALE GENOMIC DNA]</scope>
    <source>
        <strain evidence="3">CCUG 61485</strain>
    </source>
</reference>
<feature type="signal peptide" evidence="1">
    <location>
        <begin position="1"/>
        <end position="20"/>
    </location>
</feature>
<comment type="caution">
    <text evidence="2">The sequence shown here is derived from an EMBL/GenBank/DDBJ whole genome shotgun (WGS) entry which is preliminary data.</text>
</comment>
<dbReference type="RefSeq" id="WP_377179910.1">
    <property type="nucleotide sequence ID" value="NZ_JBHTMY010000003.1"/>
</dbReference>
<evidence type="ECO:0000313" key="3">
    <source>
        <dbReference type="Proteomes" id="UP001597201"/>
    </source>
</evidence>
<evidence type="ECO:0008006" key="4">
    <source>
        <dbReference type="Google" id="ProtNLM"/>
    </source>
</evidence>
<organism evidence="2 3">
    <name type="scientific">Namhaeicola litoreus</name>
    <dbReference type="NCBI Taxonomy" id="1052145"/>
    <lineage>
        <taxon>Bacteria</taxon>
        <taxon>Pseudomonadati</taxon>
        <taxon>Bacteroidota</taxon>
        <taxon>Flavobacteriia</taxon>
        <taxon>Flavobacteriales</taxon>
        <taxon>Flavobacteriaceae</taxon>
        <taxon>Namhaeicola</taxon>
    </lineage>
</organism>
<dbReference type="EMBL" id="JBHTMY010000003">
    <property type="protein sequence ID" value="MFD1316690.1"/>
    <property type="molecule type" value="Genomic_DNA"/>
</dbReference>
<protein>
    <recommendedName>
        <fullName evidence="4">TonB C-terminal domain-containing protein</fullName>
    </recommendedName>
</protein>
<name>A0ABW3Y776_9FLAO</name>
<dbReference type="Proteomes" id="UP001597201">
    <property type="component" value="Unassembled WGS sequence"/>
</dbReference>
<gene>
    <name evidence="2" type="ORF">ACFQ39_13775</name>
</gene>